<dbReference type="Gene3D" id="2.60.40.2700">
    <property type="match status" value="1"/>
</dbReference>
<organism evidence="2 3">
    <name type="scientific">Peiella sedimenti</name>
    <dbReference type="NCBI Taxonomy" id="3061083"/>
    <lineage>
        <taxon>Bacteria</taxon>
        <taxon>Pseudomonadati</taxon>
        <taxon>Pseudomonadota</taxon>
        <taxon>Alphaproteobacteria</taxon>
        <taxon>Caulobacterales</taxon>
        <taxon>Caulobacteraceae</taxon>
        <taxon>Peiella</taxon>
    </lineage>
</organism>
<comment type="caution">
    <text evidence="2">The sequence shown here is derived from an EMBL/GenBank/DDBJ whole genome shotgun (WGS) entry which is preliminary data.</text>
</comment>
<reference evidence="2" key="1">
    <citation type="submission" date="2023-07" db="EMBL/GenBank/DDBJ databases">
        <title>Brevundimonas soil sp. nov., isolated from the soil of chemical plant.</title>
        <authorList>
            <person name="Wu N."/>
        </authorList>
    </citation>
    <scope>NUCLEOTIDE SEQUENCE</scope>
    <source>
        <strain evidence="2">XZ-24</strain>
    </source>
</reference>
<dbReference type="RefSeq" id="WP_302110845.1">
    <property type="nucleotide sequence ID" value="NZ_JAUKTR010000006.1"/>
</dbReference>
<proteinExistence type="predicted"/>
<feature type="domain" description="Ig-like" evidence="1">
    <location>
        <begin position="26"/>
        <end position="99"/>
    </location>
</feature>
<dbReference type="InterPro" id="IPR007110">
    <property type="entry name" value="Ig-like_dom"/>
</dbReference>
<accession>A0ABT8SPB6</accession>
<protein>
    <recommendedName>
        <fullName evidence="1">Ig-like domain-containing protein</fullName>
    </recommendedName>
</protein>
<evidence type="ECO:0000313" key="3">
    <source>
        <dbReference type="Proteomes" id="UP001169063"/>
    </source>
</evidence>
<evidence type="ECO:0000259" key="1">
    <source>
        <dbReference type="PROSITE" id="PS50835"/>
    </source>
</evidence>
<dbReference type="EMBL" id="JAUKTR010000006">
    <property type="protein sequence ID" value="MDO1560414.1"/>
    <property type="molecule type" value="Genomic_DNA"/>
</dbReference>
<gene>
    <name evidence="2" type="ORF">Q0812_13345</name>
</gene>
<sequence>MARGSRYTRAGRQAASRAADAVSKLPVNSVLPAITGTATEGETLTCSSGTWSKSPSYTYQWRRDGVAIIGAAANTRVLAAADVGAVMSCTVKATKSGVSAVATSAGTEEIAAAE</sequence>
<name>A0ABT8SPB6_9CAUL</name>
<keyword evidence="3" id="KW-1185">Reference proteome</keyword>
<evidence type="ECO:0000313" key="2">
    <source>
        <dbReference type="EMBL" id="MDO1560414.1"/>
    </source>
</evidence>
<dbReference type="Proteomes" id="UP001169063">
    <property type="component" value="Unassembled WGS sequence"/>
</dbReference>
<dbReference type="PROSITE" id="PS50835">
    <property type="entry name" value="IG_LIKE"/>
    <property type="match status" value="1"/>
</dbReference>